<dbReference type="Pfam" id="PF00176">
    <property type="entry name" value="SNF2-rel_dom"/>
    <property type="match status" value="1"/>
</dbReference>
<dbReference type="InterPro" id="IPR038718">
    <property type="entry name" value="SNF2-like_sf"/>
</dbReference>
<feature type="domain" description="Helicase C-terminal" evidence="4">
    <location>
        <begin position="687"/>
        <end position="852"/>
    </location>
</feature>
<gene>
    <name evidence="5" type="ORF">IPOD504_LOCUS6399</name>
</gene>
<proteinExistence type="predicted"/>
<dbReference type="PROSITE" id="PS51194">
    <property type="entry name" value="HELICASE_CTER"/>
    <property type="match status" value="1"/>
</dbReference>
<feature type="non-terminal residue" evidence="5">
    <location>
        <position position="858"/>
    </location>
</feature>
<evidence type="ECO:0000313" key="6">
    <source>
        <dbReference type="Proteomes" id="UP000837857"/>
    </source>
</evidence>
<evidence type="ECO:0008006" key="7">
    <source>
        <dbReference type="Google" id="ProtNLM"/>
    </source>
</evidence>
<accession>A0ABN8I935</accession>
<feature type="domain" description="Helicase ATP-binding" evidence="3">
    <location>
        <begin position="322"/>
        <end position="491"/>
    </location>
</feature>
<keyword evidence="1" id="KW-0378">Hydrolase</keyword>
<dbReference type="InterPro" id="IPR027417">
    <property type="entry name" value="P-loop_NTPase"/>
</dbReference>
<dbReference type="SMART" id="SM00487">
    <property type="entry name" value="DEXDc"/>
    <property type="match status" value="1"/>
</dbReference>
<name>A0ABN8I935_9NEOP</name>
<dbReference type="EMBL" id="OW152830">
    <property type="protein sequence ID" value="CAH2048815.1"/>
    <property type="molecule type" value="Genomic_DNA"/>
</dbReference>
<dbReference type="InterPro" id="IPR049730">
    <property type="entry name" value="SNF2/RAD54-like_C"/>
</dbReference>
<feature type="compositionally biased region" description="Basic and acidic residues" evidence="2">
    <location>
        <begin position="176"/>
        <end position="188"/>
    </location>
</feature>
<dbReference type="Proteomes" id="UP000837857">
    <property type="component" value="Chromosome 18"/>
</dbReference>
<dbReference type="InterPro" id="IPR014001">
    <property type="entry name" value="Helicase_ATP-bd"/>
</dbReference>
<dbReference type="SUPFAM" id="SSF52540">
    <property type="entry name" value="P-loop containing nucleoside triphosphate hydrolases"/>
    <property type="match status" value="2"/>
</dbReference>
<feature type="compositionally biased region" description="Low complexity" evidence="2">
    <location>
        <begin position="11"/>
        <end position="22"/>
    </location>
</feature>
<feature type="region of interest" description="Disordered" evidence="2">
    <location>
        <begin position="103"/>
        <end position="127"/>
    </location>
</feature>
<feature type="compositionally biased region" description="Basic and acidic residues" evidence="2">
    <location>
        <begin position="103"/>
        <end position="117"/>
    </location>
</feature>
<dbReference type="SMART" id="SM00490">
    <property type="entry name" value="HELICc"/>
    <property type="match status" value="1"/>
</dbReference>
<protein>
    <recommendedName>
        <fullName evidence="7">SWI/SNF-related matrix-associated actin-dependent regulator of chromatin subfamily A containing DEAD/H box 1 homolog</fullName>
    </recommendedName>
</protein>
<dbReference type="Gene3D" id="3.40.50.300">
    <property type="entry name" value="P-loop containing nucleotide triphosphate hydrolases"/>
    <property type="match status" value="1"/>
</dbReference>
<keyword evidence="6" id="KW-1185">Reference proteome</keyword>
<sequence>MKRGASGTVTIAASSSNSQSQIRMPAPNATKNGPIVYKRIRILDSDSDDSASPAKKAGLSQMELTTAVKERRFRNMLEMFPEISPMLIKNTLVKQGWNEERTRDDLLKHDPESDDKAGTSMFVSPRPSFSGYIARPNGNMGIVRVTSGPTAVVRKPLAAKGGRARRGSSGSEDDDYGVRKGKDDRVYDSDDSDNEITDDLVGDKRKVFEFLNTSNMNELSLLSGCSQKKADAIIALRPFKGWLDMVEKFNSNKLLSTELLNSTQELLSTRNNIQRLMKKCVGLAQQLEAAVAAGAGRLKQPSILDQSLKLAPYQLVGLNWLAVLHKQGVSGILADEMGLGKTVQVIAFLAHLKETGQARGTHLIVVPASTLDNWSGELARWCPSLRVSKYYGHPDERRQLRVEYARGLDSIDVVLTTYTMVSSCPEERKMFRITPMHYVIYDEAHMLKNMSTQRYDNLLKIKSKHRLLLTGTPLQNNLLELMSLLCFVMPHMFSGKTDDLKSLFQKNSKAKATKKTNGTSNSAEDDVPAFEQSQITQAKRIMKPFVLRRLKRDVLQDLPKKTNHTELCSMSERQQMLYKNLIAGFSAKDGTIHATTEQSGISMMMDMRKLANHPLLLRYHYGEGVVRKIASRLVKESTYKEKNEQYAFEDLLCMSDFQIHQLTLQYPSLRSYSVPDHLILDSGKFQKLDEMLPRLKEDGHRVLVFSQFTMMLDILEPYLNLRRYRYLRLDGSTAVTDRQELIDQYNAEDIFVFLLSTRAGGLGINLTAADTVIIHDIDFNPYNDKQAEDRCHRMGQTRPVTIYRLLSLGTIEEGIYQVAQEKLNLEKHVTGADENESTENKNVVRLLSAALGLTSPSK</sequence>
<evidence type="ECO:0000256" key="2">
    <source>
        <dbReference type="SAM" id="MobiDB-lite"/>
    </source>
</evidence>
<dbReference type="PROSITE" id="PS51192">
    <property type="entry name" value="HELICASE_ATP_BIND_1"/>
    <property type="match status" value="1"/>
</dbReference>
<evidence type="ECO:0000256" key="1">
    <source>
        <dbReference type="ARBA" id="ARBA00022801"/>
    </source>
</evidence>
<dbReference type="Pfam" id="PF00271">
    <property type="entry name" value="Helicase_C"/>
    <property type="match status" value="1"/>
</dbReference>
<reference evidence="5" key="1">
    <citation type="submission" date="2022-03" db="EMBL/GenBank/DDBJ databases">
        <authorList>
            <person name="Martin H S."/>
        </authorList>
    </citation>
    <scope>NUCLEOTIDE SEQUENCE</scope>
</reference>
<dbReference type="PANTHER" id="PTHR10799">
    <property type="entry name" value="SNF2/RAD54 HELICASE FAMILY"/>
    <property type="match status" value="1"/>
</dbReference>
<feature type="region of interest" description="Disordered" evidence="2">
    <location>
        <begin position="154"/>
        <end position="195"/>
    </location>
</feature>
<dbReference type="InterPro" id="IPR000330">
    <property type="entry name" value="SNF2_N"/>
</dbReference>
<organism evidence="5 6">
    <name type="scientific">Iphiclides podalirius</name>
    <name type="common">scarce swallowtail</name>
    <dbReference type="NCBI Taxonomy" id="110791"/>
    <lineage>
        <taxon>Eukaryota</taxon>
        <taxon>Metazoa</taxon>
        <taxon>Ecdysozoa</taxon>
        <taxon>Arthropoda</taxon>
        <taxon>Hexapoda</taxon>
        <taxon>Insecta</taxon>
        <taxon>Pterygota</taxon>
        <taxon>Neoptera</taxon>
        <taxon>Endopterygota</taxon>
        <taxon>Lepidoptera</taxon>
        <taxon>Glossata</taxon>
        <taxon>Ditrysia</taxon>
        <taxon>Papilionoidea</taxon>
        <taxon>Papilionidae</taxon>
        <taxon>Papilioninae</taxon>
        <taxon>Iphiclides</taxon>
    </lineage>
</organism>
<evidence type="ECO:0000313" key="5">
    <source>
        <dbReference type="EMBL" id="CAH2048815.1"/>
    </source>
</evidence>
<dbReference type="Gene3D" id="3.40.50.10810">
    <property type="entry name" value="Tandem AAA-ATPase domain"/>
    <property type="match status" value="1"/>
</dbReference>
<dbReference type="CDD" id="cd18793">
    <property type="entry name" value="SF2_C_SNF"/>
    <property type="match status" value="1"/>
</dbReference>
<evidence type="ECO:0000259" key="3">
    <source>
        <dbReference type="PROSITE" id="PS51192"/>
    </source>
</evidence>
<dbReference type="InterPro" id="IPR001650">
    <property type="entry name" value="Helicase_C-like"/>
</dbReference>
<feature type="region of interest" description="Disordered" evidence="2">
    <location>
        <begin position="1"/>
        <end position="33"/>
    </location>
</feature>
<evidence type="ECO:0000259" key="4">
    <source>
        <dbReference type="PROSITE" id="PS51194"/>
    </source>
</evidence>